<protein>
    <submittedName>
        <fullName evidence="1">Uncharacterized protein</fullName>
    </submittedName>
</protein>
<reference evidence="1" key="1">
    <citation type="journal article" date="2014" name="Front. Microbiol.">
        <title>High frequency of phylogenetically diverse reductive dehalogenase-homologous genes in deep subseafloor sedimentary metagenomes.</title>
        <authorList>
            <person name="Kawai M."/>
            <person name="Futagami T."/>
            <person name="Toyoda A."/>
            <person name="Takaki Y."/>
            <person name="Nishi S."/>
            <person name="Hori S."/>
            <person name="Arai W."/>
            <person name="Tsubouchi T."/>
            <person name="Morono Y."/>
            <person name="Uchiyama I."/>
            <person name="Ito T."/>
            <person name="Fujiyama A."/>
            <person name="Inagaki F."/>
            <person name="Takami H."/>
        </authorList>
    </citation>
    <scope>NUCLEOTIDE SEQUENCE</scope>
    <source>
        <strain evidence="1">Expedition CK06-06</strain>
    </source>
</reference>
<dbReference type="EMBL" id="BARU01009033">
    <property type="protein sequence ID" value="GAH32273.1"/>
    <property type="molecule type" value="Genomic_DNA"/>
</dbReference>
<name>X1GGW4_9ZZZZ</name>
<evidence type="ECO:0000313" key="1">
    <source>
        <dbReference type="EMBL" id="GAH32273.1"/>
    </source>
</evidence>
<proteinExistence type="predicted"/>
<feature type="non-terminal residue" evidence="1">
    <location>
        <position position="1"/>
    </location>
</feature>
<sequence>KDFWIERQEVRTLGRWLNIIDGEPIQIEIQDWTVYHPKTKFGQPAALKVNGDKFFSIDARYITDLLKDLVGSSVSFVFTRFDSKPDSSKAYGTISKVVTLE</sequence>
<comment type="caution">
    <text evidence="1">The sequence shown here is derived from an EMBL/GenBank/DDBJ whole genome shotgun (WGS) entry which is preliminary data.</text>
</comment>
<dbReference type="AlphaFoldDB" id="X1GGW4"/>
<gene>
    <name evidence="1" type="ORF">S03H2_17500</name>
</gene>
<accession>X1GGW4</accession>
<organism evidence="1">
    <name type="scientific">marine sediment metagenome</name>
    <dbReference type="NCBI Taxonomy" id="412755"/>
    <lineage>
        <taxon>unclassified sequences</taxon>
        <taxon>metagenomes</taxon>
        <taxon>ecological metagenomes</taxon>
    </lineage>
</organism>